<dbReference type="Pfam" id="PF07727">
    <property type="entry name" value="RVT_2"/>
    <property type="match status" value="1"/>
</dbReference>
<evidence type="ECO:0000256" key="2">
    <source>
        <dbReference type="SAM" id="MobiDB-lite"/>
    </source>
</evidence>
<gene>
    <name evidence="4" type="ordered locus">At2g16000</name>
</gene>
<reference key="1">
    <citation type="journal article" date="1999" name="Nature">
        <title>Sequence and analysis of chromosome 2 of the plant Arabidopsis thaliana.</title>
        <authorList>
            <person name="Lin X."/>
            <person name="Kaul S."/>
            <person name="Rounsley S."/>
            <person name="Shea T.P."/>
            <person name="Benito M.I."/>
            <person name="Town C.D."/>
            <person name="Fujii C.Y."/>
            <person name="Mason T."/>
            <person name="Bowman C.L."/>
            <person name="Barnstead M."/>
            <person name="Feldblyum T.V."/>
            <person name="Buell C.R."/>
            <person name="Ketchum K.A."/>
            <person name="Lee J."/>
            <person name="Ronning C.M."/>
            <person name="Koo H.L."/>
            <person name="Moffat K.S."/>
            <person name="Cronin L.A."/>
            <person name="Shen M."/>
            <person name="Pai G."/>
            <person name="Van Aken S."/>
            <person name="Umayam L."/>
            <person name="Tallon L.J."/>
            <person name="Gill J.E."/>
            <person name="Adams M.D."/>
            <person name="Carrera A.J."/>
            <person name="Creasy T.H."/>
            <person name="Goodman H.M."/>
            <person name="Somerville C.R."/>
            <person name="Copenhaver G.P."/>
            <person name="Preuss D."/>
            <person name="Nierman W.C."/>
            <person name="White O."/>
            <person name="Eisen J.A."/>
            <person name="Salzberg S.L."/>
            <person name="Fraser C.M."/>
            <person name="Venter J.C."/>
        </authorList>
    </citation>
    <scope>NUCLEOTIDE SEQUENCE [LARGE SCALE GENOMIC DNA]</scope>
    <source>
        <strain>cv. Columbia</strain>
    </source>
</reference>
<keyword evidence="1" id="KW-0645">Protease</keyword>
<name>Q9XII7_ARATH</name>
<dbReference type="Pfam" id="PF25597">
    <property type="entry name" value="SH3_retrovirus"/>
    <property type="match status" value="1"/>
</dbReference>
<dbReference type="GO" id="GO:0003676">
    <property type="term" value="F:nucleic acid binding"/>
    <property type="evidence" value="ECO:0007669"/>
    <property type="project" value="InterPro"/>
</dbReference>
<dbReference type="ExpressionAtlas" id="Q9XII7">
    <property type="expression patterns" value="baseline and differential"/>
</dbReference>
<reference evidence="4" key="2">
    <citation type="submission" date="2000-03" db="EMBL/GenBank/DDBJ databases">
        <authorList>
            <person name="Lin X."/>
            <person name="Kaul S."/>
            <person name="Shea T.P."/>
            <person name="Fujii C.Y."/>
            <person name="Shen M."/>
            <person name="VanAken S.E."/>
            <person name="Barnstead M.E."/>
            <person name="Mason T.M."/>
            <person name="Bowman C.L."/>
            <person name="Ronning C.M."/>
            <person name="Benito M.-I."/>
            <person name="Carrera A.J."/>
            <person name="Creasy T.H."/>
            <person name="Buell C.R."/>
            <person name="Town C.D."/>
            <person name="Nierman W.C."/>
            <person name="Fraser C.M."/>
            <person name="Venter J.C."/>
        </authorList>
    </citation>
    <scope>NUCLEOTIDE SEQUENCE</scope>
</reference>
<proteinExistence type="predicted"/>
<feature type="compositionally biased region" description="Polar residues" evidence="2">
    <location>
        <begin position="869"/>
        <end position="889"/>
    </location>
</feature>
<dbReference type="PANTHER" id="PTHR11439">
    <property type="entry name" value="GAG-POL-RELATED RETROTRANSPOSON"/>
    <property type="match status" value="1"/>
</dbReference>
<dbReference type="Gene3D" id="3.30.420.10">
    <property type="entry name" value="Ribonuclease H-like superfamily/Ribonuclease H"/>
    <property type="match status" value="1"/>
</dbReference>
<keyword evidence="1" id="KW-0064">Aspartyl protease</keyword>
<feature type="region of interest" description="Disordered" evidence="2">
    <location>
        <begin position="1"/>
        <end position="63"/>
    </location>
</feature>
<dbReference type="InterPro" id="IPR013103">
    <property type="entry name" value="RVT_2"/>
</dbReference>
<evidence type="ECO:0000313" key="4">
    <source>
        <dbReference type="EMBL" id="AAD26943.1"/>
    </source>
</evidence>
<dbReference type="InterPro" id="IPR029472">
    <property type="entry name" value="Copia-like_N"/>
</dbReference>
<dbReference type="Pfam" id="PF22936">
    <property type="entry name" value="Pol_BBD"/>
    <property type="match status" value="1"/>
</dbReference>
<reference evidence="4" key="3">
    <citation type="submission" date="2002-02" db="EMBL/GenBank/DDBJ databases">
        <authorList>
            <person name="Town C.D."/>
            <person name="Kaul S."/>
        </authorList>
    </citation>
    <scope>NUCLEOTIDE SEQUENCE</scope>
</reference>
<dbReference type="InterPro" id="IPR054722">
    <property type="entry name" value="PolX-like_BBD"/>
</dbReference>
<dbReference type="InterPro" id="IPR043502">
    <property type="entry name" value="DNA/RNA_pol_sf"/>
</dbReference>
<organism evidence="4">
    <name type="scientific">Arabidopsis thaliana</name>
    <name type="common">Mouse-ear cress</name>
    <dbReference type="NCBI Taxonomy" id="3702"/>
    <lineage>
        <taxon>Eukaryota</taxon>
        <taxon>Viridiplantae</taxon>
        <taxon>Streptophyta</taxon>
        <taxon>Embryophyta</taxon>
        <taxon>Tracheophyta</taxon>
        <taxon>Spermatophyta</taxon>
        <taxon>Magnoliopsida</taxon>
        <taxon>eudicotyledons</taxon>
        <taxon>Gunneridae</taxon>
        <taxon>Pentapetalae</taxon>
        <taxon>rosids</taxon>
        <taxon>malvids</taxon>
        <taxon>Brassicales</taxon>
        <taxon>Brassicaceae</taxon>
        <taxon>Camelineae</taxon>
        <taxon>Arabidopsis</taxon>
    </lineage>
</organism>
<dbReference type="Pfam" id="PF03732">
    <property type="entry name" value="Retrotrans_gag"/>
    <property type="match status" value="1"/>
</dbReference>
<dbReference type="SUPFAM" id="SSF53098">
    <property type="entry name" value="Ribonuclease H-like"/>
    <property type="match status" value="1"/>
</dbReference>
<dbReference type="PIR" id="E84535">
    <property type="entry name" value="E84535"/>
</dbReference>
<dbReference type="Pfam" id="PF13976">
    <property type="entry name" value="gag_pre-integrs"/>
    <property type="match status" value="1"/>
</dbReference>
<dbReference type="GO" id="GO:0004190">
    <property type="term" value="F:aspartic-type endopeptidase activity"/>
    <property type="evidence" value="ECO:0007669"/>
    <property type="project" value="UniProtKB-KW"/>
</dbReference>
<evidence type="ECO:0000259" key="3">
    <source>
        <dbReference type="PROSITE" id="PS50994"/>
    </source>
</evidence>
<dbReference type="InterPro" id="IPR001584">
    <property type="entry name" value="Integrase_cat-core"/>
</dbReference>
<keyword evidence="1" id="KW-0378">Hydrolase</keyword>
<protein>
    <submittedName>
        <fullName evidence="4">Putative retroelement pol polyprotein</fullName>
    </submittedName>
</protein>
<dbReference type="EMBL" id="AC007134">
    <property type="protein sequence ID" value="AAD26943.1"/>
    <property type="molecule type" value="Genomic_DNA"/>
</dbReference>
<dbReference type="InterPro" id="IPR025724">
    <property type="entry name" value="GAG-pre-integrase_dom"/>
</dbReference>
<dbReference type="InterPro" id="IPR012337">
    <property type="entry name" value="RNaseH-like_sf"/>
</dbReference>
<dbReference type="InterPro" id="IPR005162">
    <property type="entry name" value="Retrotrans_gag_dom"/>
</dbReference>
<evidence type="ECO:0000256" key="1">
    <source>
        <dbReference type="ARBA" id="ARBA00022750"/>
    </source>
</evidence>
<accession>Q9XII7</accession>
<dbReference type="InterPro" id="IPR036397">
    <property type="entry name" value="RNaseH_sf"/>
</dbReference>
<feature type="region of interest" description="Disordered" evidence="2">
    <location>
        <begin position="869"/>
        <end position="890"/>
    </location>
</feature>
<dbReference type="PANTHER" id="PTHR11439:SF498">
    <property type="entry name" value="DNAK FAMILY PROTEIN"/>
    <property type="match status" value="1"/>
</dbReference>
<sequence length="1454" mass="162784">MVTVARVTRKSTRSKAGTSSVTRKSRSTGAVTTPPNSPPVNRSGASRALTSSESGDPTQSPFFLHSADHPGLNIISHRLDETNYGDWSVAMLISLDAKNKTGFIDGTLSRPLESDLNFRLWSRCNSMVKSWLLNSVSPQIYRSILRMNDASDIWRDLNSRFNVTNLPRTYNLTQEIQDFRQGTLSLSEYYTRLKTLWDQLDSTEALDEPCTCGKAMRLQQKAEQAKIVKFLAGLNESYAIVRRQIIAKKALPSLGEVYHILDQDNSQQSFSNVVAPPAAFQVSEITQSPSMDPTVCYVQNGPNKGRPICSFYNRVGHIAERCYKKHGFPPGFTPKGKAGEKLQKPKPLAANVAESSEVNTSLESMVGNLSKEQLQQFIAMFSSQLQNTPPSTYATASTSQSDNLGICFSPSTYSFIGILTVARHTLSSATWVIDSGATHHVSHDRSLFSSLDTSVLSAVNLPTGPTVKISGVGTLKLNDDILLKNVLFIPEFRLNLISISSLTDDIGSRVIFDKNSCEIQDLIKGRMLGQGRRVANLYLLDVGDQSISVNAVVDISMWHRRLGHASLQRLDAISDSLGTTRHKNKGSDFCHVCHLAKQRKLSFPTSNKVCKEIFDLLHIDVWGPFSVETVEGYKYFLTIVDDHSRATWMYLLKTKSEVLTVFPAFIQQVENQYKVKVKAVRSDNAPELKFTSFYAEKGIVSFHSCPETPEQNSVVERKHQHILNVARALMFQSQVPLSLWGDCVLTAVFLINRTPSQLLMNKTPYEILTGTAPVYEQLRTFGCLCYSSTSPKQRHKFQPRSRACLFLGYPSGYKGYKLMDLESNTVFISRNVQFHEEVFPLAKNPGSESSLKLFTPMVPVSSGIISDTTHSPSSLPSQISDLPPQISSQRVRKPPAHLNDYHCNTMQSDHKYPISSTISYSKISPSHMCYINNITKIPIPTNYAEAQDTKEWCEAVDAEIGAMEKTNTWEITTLPKGKKAVGCKWVFTLKFLADGNLERYKARLVAKGYTQKEGLDYTDTFSPVAKMTTIKLLLKVSASKKWFLKQLDVSNAFLNGELEEEIFMKIPEGYAERKGIVLPSNVVLRLKRSIYGLKQASRQWFKKFSSSLLSLGFKKTHGDHTLFLKMYDGEFVIVLVYVDDIVIASTSEAAAAQLTEELDQRFKLRDLGDLKYFLGLEVARTTAGISICQRKYALELLQSTGMLACKPVSVPMIPNLKMRKDDGDLIEDIEQYRRIVGKLMYLTITRPDITFAVNKLCQFSSAPRTTHLTAAYRVLQYIKGTVGQGLFYSASSDLTLKGFADSDWASCQDSRRSTTSFTMFVGDSLISWRSKKQHTVSRSSAEAEYRALALATCEMVWLFTLLVSLQASPPVPILYSDSTAAIYIATNPVFHERTKHIKLDCHTVRERLDNGELKLLHVRTEDQVADILTKPLFPYQFEHLKSKMSILNIFSCSS</sequence>
<feature type="compositionally biased region" description="Polar residues" evidence="2">
    <location>
        <begin position="14"/>
        <end position="61"/>
    </location>
</feature>
<dbReference type="Pfam" id="PF14244">
    <property type="entry name" value="Retrotran_gag_3"/>
    <property type="match status" value="1"/>
</dbReference>
<dbReference type="SUPFAM" id="SSF56672">
    <property type="entry name" value="DNA/RNA polymerases"/>
    <property type="match status" value="1"/>
</dbReference>
<dbReference type="InterPro" id="IPR057670">
    <property type="entry name" value="SH3_retrovirus"/>
</dbReference>
<dbReference type="PROSITE" id="PS50994">
    <property type="entry name" value="INTEGRASE"/>
    <property type="match status" value="1"/>
</dbReference>
<dbReference type="Pfam" id="PF00665">
    <property type="entry name" value="rve"/>
    <property type="match status" value="1"/>
</dbReference>
<feature type="domain" description="Integrase catalytic" evidence="3">
    <location>
        <begin position="600"/>
        <end position="772"/>
    </location>
</feature>
<dbReference type="CDD" id="cd09272">
    <property type="entry name" value="RNase_HI_RT_Ty1"/>
    <property type="match status" value="1"/>
</dbReference>
<dbReference type="GO" id="GO:0015074">
    <property type="term" value="P:DNA integration"/>
    <property type="evidence" value="ECO:0007669"/>
    <property type="project" value="InterPro"/>
</dbReference>